<evidence type="ECO:0000256" key="6">
    <source>
        <dbReference type="ARBA" id="ARBA00023015"/>
    </source>
</evidence>
<evidence type="ECO:0000313" key="12">
    <source>
        <dbReference type="Proteomes" id="UP000194139"/>
    </source>
</evidence>
<dbReference type="NCBIfam" id="TIGR00244">
    <property type="entry name" value="transcriptional regulator NrdR"/>
    <property type="match status" value="1"/>
</dbReference>
<dbReference type="PANTHER" id="PTHR30455:SF2">
    <property type="entry name" value="TRANSCRIPTIONAL REPRESSOR NRDR"/>
    <property type="match status" value="1"/>
</dbReference>
<sequence>MRCPFCGHADTQVIDSRVSEEGDTIRRRRRCQHCDKRFTTYERVELVMPSIVKRNGSRSDYDQGKLRGSLALALRKRPVSTEDVDAAVARIEESLLTSGKREVPSAYVGELVMTELKKLDKVAYVRFASVYRSFEDIGEFIEAIREMQGPLLSGKLRKES</sequence>
<keyword evidence="2 9" id="KW-0479">Metal-binding</keyword>
<evidence type="ECO:0000256" key="8">
    <source>
        <dbReference type="ARBA" id="ARBA00023163"/>
    </source>
</evidence>
<organism evidence="11 12">
    <name type="scientific">Bordetella genomosp. 9</name>
    <dbReference type="NCBI Taxonomy" id="1416803"/>
    <lineage>
        <taxon>Bacteria</taxon>
        <taxon>Pseudomonadati</taxon>
        <taxon>Pseudomonadota</taxon>
        <taxon>Betaproteobacteria</taxon>
        <taxon>Burkholderiales</taxon>
        <taxon>Alcaligenaceae</taxon>
        <taxon>Bordetella</taxon>
    </lineage>
</organism>
<dbReference type="RefSeq" id="WP_086058625.1">
    <property type="nucleotide sequence ID" value="NZ_CP021109.1"/>
</dbReference>
<dbReference type="GO" id="GO:0008270">
    <property type="term" value="F:zinc ion binding"/>
    <property type="evidence" value="ECO:0007669"/>
    <property type="project" value="UniProtKB-UniRule"/>
</dbReference>
<reference evidence="11 12" key="1">
    <citation type="submission" date="2017-05" db="EMBL/GenBank/DDBJ databases">
        <title>Complete and WGS of Bordetella genogroups.</title>
        <authorList>
            <person name="Spilker T."/>
            <person name="LiPuma J."/>
        </authorList>
    </citation>
    <scope>NUCLEOTIDE SEQUENCE [LARGE SCALE GENOMIC DNA]</scope>
    <source>
        <strain evidence="11 12">AU17164</strain>
    </source>
</reference>
<dbReference type="InterPro" id="IPR005144">
    <property type="entry name" value="ATP-cone_dom"/>
</dbReference>
<keyword evidence="12" id="KW-1185">Reference proteome</keyword>
<comment type="cofactor">
    <cofactor evidence="9">
        <name>Zn(2+)</name>
        <dbReference type="ChEBI" id="CHEBI:29105"/>
    </cofactor>
    <text evidence="9">Binds 1 zinc ion.</text>
</comment>
<dbReference type="InterPro" id="IPR003796">
    <property type="entry name" value="RNR_NrdR-like"/>
</dbReference>
<evidence type="ECO:0000256" key="5">
    <source>
        <dbReference type="ARBA" id="ARBA00022840"/>
    </source>
</evidence>
<dbReference type="GO" id="GO:0003677">
    <property type="term" value="F:DNA binding"/>
    <property type="evidence" value="ECO:0007669"/>
    <property type="project" value="UniProtKB-KW"/>
</dbReference>
<accession>A0A1W6Z3J0</accession>
<dbReference type="PANTHER" id="PTHR30455">
    <property type="entry name" value="TRANSCRIPTIONAL REPRESSOR NRDR"/>
    <property type="match status" value="1"/>
</dbReference>
<gene>
    <name evidence="9" type="primary">nrdR</name>
    <name evidence="11" type="ORF">CAL13_18165</name>
</gene>
<evidence type="ECO:0000256" key="9">
    <source>
        <dbReference type="HAMAP-Rule" id="MF_00440"/>
    </source>
</evidence>
<evidence type="ECO:0000313" key="11">
    <source>
        <dbReference type="EMBL" id="ARP87920.1"/>
    </source>
</evidence>
<keyword evidence="8 9" id="KW-0804">Transcription</keyword>
<protein>
    <recommendedName>
        <fullName evidence="9">Transcriptional repressor NrdR</fullName>
    </recommendedName>
</protein>
<keyword evidence="4 9" id="KW-0863">Zinc-finger</keyword>
<keyword evidence="9" id="KW-0862">Zinc</keyword>
<feature type="domain" description="ATP-cone" evidence="10">
    <location>
        <begin position="49"/>
        <end position="139"/>
    </location>
</feature>
<dbReference type="InterPro" id="IPR055173">
    <property type="entry name" value="NrdR-like_N"/>
</dbReference>
<dbReference type="OrthoDB" id="9807461at2"/>
<evidence type="ECO:0000256" key="2">
    <source>
        <dbReference type="ARBA" id="ARBA00022723"/>
    </source>
</evidence>
<dbReference type="Proteomes" id="UP000194139">
    <property type="component" value="Chromosome"/>
</dbReference>
<evidence type="ECO:0000256" key="1">
    <source>
        <dbReference type="ARBA" id="ARBA00022491"/>
    </source>
</evidence>
<keyword evidence="7 9" id="KW-0238">DNA-binding</keyword>
<dbReference type="GO" id="GO:0045892">
    <property type="term" value="P:negative regulation of DNA-templated transcription"/>
    <property type="evidence" value="ECO:0007669"/>
    <property type="project" value="UniProtKB-UniRule"/>
</dbReference>
<feature type="zinc finger region" evidence="9">
    <location>
        <begin position="3"/>
        <end position="34"/>
    </location>
</feature>
<evidence type="ECO:0000256" key="4">
    <source>
        <dbReference type="ARBA" id="ARBA00022771"/>
    </source>
</evidence>
<evidence type="ECO:0000256" key="7">
    <source>
        <dbReference type="ARBA" id="ARBA00023125"/>
    </source>
</evidence>
<proteinExistence type="inferred from homology"/>
<dbReference type="Pfam" id="PF22811">
    <property type="entry name" value="Zn_ribbon_NrdR"/>
    <property type="match status" value="1"/>
</dbReference>
<dbReference type="EMBL" id="CP021109">
    <property type="protein sequence ID" value="ARP87920.1"/>
    <property type="molecule type" value="Genomic_DNA"/>
</dbReference>
<dbReference type="HAMAP" id="MF_00440">
    <property type="entry name" value="NrdR"/>
    <property type="match status" value="1"/>
</dbReference>
<comment type="similarity">
    <text evidence="9">Belongs to the NrdR family.</text>
</comment>
<evidence type="ECO:0000259" key="10">
    <source>
        <dbReference type="PROSITE" id="PS51161"/>
    </source>
</evidence>
<keyword evidence="1 9" id="KW-0678">Repressor</keyword>
<keyword evidence="6 9" id="KW-0805">Transcription regulation</keyword>
<comment type="function">
    <text evidence="9">Negatively regulates transcription of bacterial ribonucleotide reductase nrd genes and operons by binding to NrdR-boxes.</text>
</comment>
<evidence type="ECO:0000256" key="3">
    <source>
        <dbReference type="ARBA" id="ARBA00022741"/>
    </source>
</evidence>
<name>A0A1W6Z3J0_9BORD</name>
<keyword evidence="5 9" id="KW-0067">ATP-binding</keyword>
<keyword evidence="3 9" id="KW-0547">Nucleotide-binding</keyword>
<dbReference type="GO" id="GO:0005524">
    <property type="term" value="F:ATP binding"/>
    <property type="evidence" value="ECO:0007669"/>
    <property type="project" value="UniProtKB-UniRule"/>
</dbReference>
<dbReference type="PROSITE" id="PS51161">
    <property type="entry name" value="ATP_CONE"/>
    <property type="match status" value="1"/>
</dbReference>
<dbReference type="AlphaFoldDB" id="A0A1W6Z3J0"/>
<dbReference type="Pfam" id="PF03477">
    <property type="entry name" value="ATP-cone"/>
    <property type="match status" value="1"/>
</dbReference>